<evidence type="ECO:0000259" key="5">
    <source>
        <dbReference type="Pfam" id="PF02120"/>
    </source>
</evidence>
<feature type="compositionally biased region" description="Polar residues" evidence="4">
    <location>
        <begin position="546"/>
        <end position="561"/>
    </location>
</feature>
<feature type="compositionally biased region" description="Basic and acidic residues" evidence="4">
    <location>
        <begin position="751"/>
        <end position="761"/>
    </location>
</feature>
<feature type="compositionally biased region" description="Polar residues" evidence="4">
    <location>
        <begin position="572"/>
        <end position="590"/>
    </location>
</feature>
<comment type="function">
    <text evidence="1">Controls the length of the flagellar hook.</text>
</comment>
<dbReference type="Gene3D" id="3.30.750.140">
    <property type="match status" value="1"/>
</dbReference>
<dbReference type="InterPro" id="IPR052563">
    <property type="entry name" value="FliK"/>
</dbReference>
<accession>A0ABQ2WNZ8</accession>
<dbReference type="CDD" id="cd17470">
    <property type="entry name" value="T3SS_Flik_C"/>
    <property type="match status" value="1"/>
</dbReference>
<evidence type="ECO:0000256" key="2">
    <source>
        <dbReference type="ARBA" id="ARBA00009149"/>
    </source>
</evidence>
<organism evidence="6 7">
    <name type="scientific">Alishewanella tabrizica</name>
    <dbReference type="NCBI Taxonomy" id="671278"/>
    <lineage>
        <taxon>Bacteria</taxon>
        <taxon>Pseudomonadati</taxon>
        <taxon>Pseudomonadota</taxon>
        <taxon>Gammaproteobacteria</taxon>
        <taxon>Alteromonadales</taxon>
        <taxon>Alteromonadaceae</taxon>
        <taxon>Alishewanella</taxon>
    </lineage>
</organism>
<feature type="compositionally biased region" description="Polar residues" evidence="4">
    <location>
        <begin position="762"/>
        <end position="782"/>
    </location>
</feature>
<feature type="domain" description="Flagellar hook-length control protein-like C-terminal" evidence="5">
    <location>
        <begin position="672"/>
        <end position="753"/>
    </location>
</feature>
<dbReference type="InterPro" id="IPR038610">
    <property type="entry name" value="FliK-like_C_sf"/>
</dbReference>
<evidence type="ECO:0000313" key="7">
    <source>
        <dbReference type="Proteomes" id="UP000634667"/>
    </source>
</evidence>
<feature type="region of interest" description="Disordered" evidence="4">
    <location>
        <begin position="54"/>
        <end position="82"/>
    </location>
</feature>
<dbReference type="Proteomes" id="UP000634667">
    <property type="component" value="Unassembled WGS sequence"/>
</dbReference>
<comment type="similarity">
    <text evidence="2">Belongs to the FliK family.</text>
</comment>
<evidence type="ECO:0000313" key="6">
    <source>
        <dbReference type="EMBL" id="GGW63192.1"/>
    </source>
</evidence>
<keyword evidence="7" id="KW-1185">Reference proteome</keyword>
<feature type="compositionally biased region" description="Polar residues" evidence="4">
    <location>
        <begin position="55"/>
        <end position="79"/>
    </location>
</feature>
<evidence type="ECO:0000256" key="1">
    <source>
        <dbReference type="ARBA" id="ARBA00003944"/>
    </source>
</evidence>
<keyword evidence="3" id="KW-1005">Bacterial flagellum biogenesis</keyword>
<comment type="caution">
    <text evidence="6">The sequence shown here is derived from an EMBL/GenBank/DDBJ whole genome shotgun (WGS) entry which is preliminary data.</text>
</comment>
<dbReference type="InterPro" id="IPR021136">
    <property type="entry name" value="Flagellar_hook_control-like_C"/>
</dbReference>
<evidence type="ECO:0000256" key="4">
    <source>
        <dbReference type="SAM" id="MobiDB-lite"/>
    </source>
</evidence>
<dbReference type="PRINTS" id="PR01007">
    <property type="entry name" value="FLGHOOKFLIK"/>
</dbReference>
<dbReference type="EMBL" id="BMYR01000007">
    <property type="protein sequence ID" value="GGW63192.1"/>
    <property type="molecule type" value="Genomic_DNA"/>
</dbReference>
<gene>
    <name evidence="6" type="ORF">GCM10008111_19020</name>
</gene>
<name>A0ABQ2WNZ8_9ALTE</name>
<proteinExistence type="inferred from homology"/>
<feature type="region of interest" description="Disordered" evidence="4">
    <location>
        <begin position="531"/>
        <end position="590"/>
    </location>
</feature>
<sequence length="797" mass="82769">MSQGLQFSLLFSGLESLSTGDAGFAKPGQADAFAQQAAAFQQLLQDEQYTKDLRQGQTSAATMPPTTLSKTAPHTTENLDASGPVLSAKHLSNQPAVAAMSDKDAMETAYTDPSFYAEQVNEHADIEADFAGKWLGLIQQSSDANTQVSQKALIGSRLHHLQDEPLIDKLGPVPDDETPLQAMPLPLLSEEAIQKGVSVPAIARQGQADIITTQASADVLTEATGESNAKTVQQGASALSAAALTTSSDTAVSLVKSASSSDSVASLVTSFNSAGSTTTLPSSSNIATDLITSINSSELNDIAQDNPRAHQSVNALTPDSSLVNVAHLSKAAVNQDAERQVIDKASPTKAMAETTSADILAVESAAERLVSESLAANKISAGADAQAATSSVRGDVSGLSSQSDRLASASASSLITSSNNTMANDVSKIAQEASSVAGTSAEVNKPMMANSAVSAAAIATDNTLEHIDATSTKAAQAQSVTIATTSAPAINTPGSAPLPDATDAVATAVNAAENIVATGLGLSIPNERTATANKASASQKRGLDTLGSSTARVTDSASNASRVMASVAAESASDTASNNEQQGQARQDSKTLNFTKFEVALVQNGSQTTAATVNSSSTPTTEAAVSLARAEGFASVLEQQSRPQSAAVAPSLAAQLKQLNLQQQDATGQLRERVQLMIRQNVQVAEIRLDPAELGQMQIRVNLQQEQATVQFIVQQQQAKELLEQQMPKLREMLQQQGIQLGEGQVQQQARQERQSTEQHGGRSTPSGDDTQSAAEGGVINSTIDIHHSERLVDYYA</sequence>
<dbReference type="InterPro" id="IPR001635">
    <property type="entry name" value="Flag_hook_Flik"/>
</dbReference>
<protein>
    <recommendedName>
        <fullName evidence="5">Flagellar hook-length control protein-like C-terminal domain-containing protein</fullName>
    </recommendedName>
</protein>
<dbReference type="RefSeq" id="WP_189482880.1">
    <property type="nucleotide sequence ID" value="NZ_BMYR01000007.1"/>
</dbReference>
<dbReference type="Pfam" id="PF02120">
    <property type="entry name" value="Flg_hook"/>
    <property type="match status" value="1"/>
</dbReference>
<feature type="region of interest" description="Disordered" evidence="4">
    <location>
        <begin position="742"/>
        <end position="782"/>
    </location>
</feature>
<reference evidence="7" key="1">
    <citation type="journal article" date="2019" name="Int. J. Syst. Evol. Microbiol.">
        <title>The Global Catalogue of Microorganisms (GCM) 10K type strain sequencing project: providing services to taxonomists for standard genome sequencing and annotation.</title>
        <authorList>
            <consortium name="The Broad Institute Genomics Platform"/>
            <consortium name="The Broad Institute Genome Sequencing Center for Infectious Disease"/>
            <person name="Wu L."/>
            <person name="Ma J."/>
        </authorList>
    </citation>
    <scope>NUCLEOTIDE SEQUENCE [LARGE SCALE GENOMIC DNA]</scope>
    <source>
        <strain evidence="7">KCTC 23723</strain>
    </source>
</reference>
<dbReference type="PANTHER" id="PTHR37533:SF2">
    <property type="entry name" value="FLAGELLAR HOOK-LENGTH CONTROL PROTEIN"/>
    <property type="match status" value="1"/>
</dbReference>
<evidence type="ECO:0000256" key="3">
    <source>
        <dbReference type="ARBA" id="ARBA00022795"/>
    </source>
</evidence>
<dbReference type="PANTHER" id="PTHR37533">
    <property type="entry name" value="FLAGELLAR HOOK-LENGTH CONTROL PROTEIN"/>
    <property type="match status" value="1"/>
</dbReference>